<reference evidence="2" key="1">
    <citation type="submission" date="2018-05" db="EMBL/GenBank/DDBJ databases">
        <authorList>
            <person name="Lanie J.A."/>
            <person name="Ng W.-L."/>
            <person name="Kazmierczak K.M."/>
            <person name="Andrzejewski T.M."/>
            <person name="Davidsen T.M."/>
            <person name="Wayne K.J."/>
            <person name="Tettelin H."/>
            <person name="Glass J.I."/>
            <person name="Rusch D."/>
            <person name="Podicherti R."/>
            <person name="Tsui H.-C.T."/>
            <person name="Winkler M.E."/>
        </authorList>
    </citation>
    <scope>NUCLEOTIDE SEQUENCE</scope>
</reference>
<feature type="transmembrane region" description="Helical" evidence="1">
    <location>
        <begin position="5"/>
        <end position="26"/>
    </location>
</feature>
<keyword evidence="1" id="KW-1133">Transmembrane helix</keyword>
<evidence type="ECO:0000313" key="2">
    <source>
        <dbReference type="EMBL" id="SVE44723.1"/>
    </source>
</evidence>
<feature type="transmembrane region" description="Helical" evidence="1">
    <location>
        <begin position="32"/>
        <end position="50"/>
    </location>
</feature>
<keyword evidence="1" id="KW-0472">Membrane</keyword>
<organism evidence="2">
    <name type="scientific">marine metagenome</name>
    <dbReference type="NCBI Taxonomy" id="408172"/>
    <lineage>
        <taxon>unclassified sequences</taxon>
        <taxon>metagenomes</taxon>
        <taxon>ecological metagenomes</taxon>
    </lineage>
</organism>
<evidence type="ECO:0000256" key="1">
    <source>
        <dbReference type="SAM" id="Phobius"/>
    </source>
</evidence>
<dbReference type="AlphaFoldDB" id="A0A383DKA9"/>
<keyword evidence="1" id="KW-0812">Transmembrane</keyword>
<gene>
    <name evidence="2" type="ORF">METZ01_LOCUS497577</name>
</gene>
<dbReference type="EMBL" id="UINC01217913">
    <property type="protein sequence ID" value="SVE44723.1"/>
    <property type="molecule type" value="Genomic_DNA"/>
</dbReference>
<proteinExistence type="predicted"/>
<protein>
    <submittedName>
        <fullName evidence="2">Uncharacterized protein</fullName>
    </submittedName>
</protein>
<name>A0A383DKA9_9ZZZZ</name>
<sequence length="57" mass="6531">MTEFFLFMLAAIFSLIGIKLITLRSGNHDADFFLKIIGLILFIPSLYIILETLKIIK</sequence>
<accession>A0A383DKA9</accession>